<comment type="catalytic activity">
    <reaction evidence="6">
        <text>Endonucleolytic cleavage of RNA, removing 5'-extranucleotides from tRNA precursor.</text>
        <dbReference type="EC" id="3.1.26.5"/>
    </reaction>
</comment>
<keyword evidence="5 6" id="KW-0694">RNA-binding</keyword>
<dbReference type="GO" id="GO:0030677">
    <property type="term" value="C:ribonuclease P complex"/>
    <property type="evidence" value="ECO:0007669"/>
    <property type="project" value="TreeGrafter"/>
</dbReference>
<keyword evidence="2 6" id="KW-0540">Nuclease</keyword>
<evidence type="ECO:0000256" key="3">
    <source>
        <dbReference type="ARBA" id="ARBA00022759"/>
    </source>
</evidence>
<dbReference type="InterPro" id="IPR014721">
    <property type="entry name" value="Ribsml_uS5_D2-typ_fold_subgr"/>
</dbReference>
<dbReference type="InterPro" id="IPR020568">
    <property type="entry name" value="Ribosomal_Su5_D2-typ_SF"/>
</dbReference>
<sequence>MRRNLTKNEIVKRQPEIDRIFKTGKTQSCRGLKLVVSKNDLGLDRIVVIPVRHFGNSVQRNRIRRQIKEIWRKEKPRMIPGYDFAFVVYPGKVLENEIQTKQLISLCEKAGVFLQLEDIPIV</sequence>
<dbReference type="NCBIfam" id="TIGR00188">
    <property type="entry name" value="rnpA"/>
    <property type="match status" value="1"/>
</dbReference>
<comment type="similarity">
    <text evidence="6">Belongs to the RnpA family.</text>
</comment>
<dbReference type="GO" id="GO:0042781">
    <property type="term" value="F:3'-tRNA processing endoribonuclease activity"/>
    <property type="evidence" value="ECO:0007669"/>
    <property type="project" value="TreeGrafter"/>
</dbReference>
<dbReference type="AlphaFoldDB" id="G8QYT3"/>
<dbReference type="GO" id="GO:0000049">
    <property type="term" value="F:tRNA binding"/>
    <property type="evidence" value="ECO:0007669"/>
    <property type="project" value="UniProtKB-UniRule"/>
</dbReference>
<dbReference type="InterPro" id="IPR000100">
    <property type="entry name" value="RNase_P"/>
</dbReference>
<evidence type="ECO:0000256" key="5">
    <source>
        <dbReference type="ARBA" id="ARBA00022884"/>
    </source>
</evidence>
<keyword evidence="3 6" id="KW-0255">Endonuclease</keyword>
<dbReference type="HAMAP" id="MF_00227">
    <property type="entry name" value="RNase_P"/>
    <property type="match status" value="1"/>
</dbReference>
<gene>
    <name evidence="6" type="primary">rnpA</name>
    <name evidence="8" type="ordered locus">SpiGrapes_1916</name>
</gene>
<evidence type="ECO:0000256" key="2">
    <source>
        <dbReference type="ARBA" id="ARBA00022722"/>
    </source>
</evidence>
<dbReference type="PANTHER" id="PTHR33992:SF1">
    <property type="entry name" value="RIBONUCLEASE P PROTEIN COMPONENT"/>
    <property type="match status" value="1"/>
</dbReference>
<dbReference type="RefSeq" id="WP_014270553.1">
    <property type="nucleotide sequence ID" value="NC_016633.1"/>
</dbReference>
<comment type="function">
    <text evidence="6">RNaseP catalyzes the removal of the 5'-leader sequence from pre-tRNA to produce the mature 5'-terminus. It can also cleave other RNA substrates such as 4.5S RNA. The protein component plays an auxiliary but essential role in vivo by binding to the 5'-leader sequence and broadening the substrate specificity of the ribozyme.</text>
</comment>
<dbReference type="STRING" id="158190.SpiGrapes_1916"/>
<evidence type="ECO:0000313" key="9">
    <source>
        <dbReference type="Proteomes" id="UP000005632"/>
    </source>
</evidence>
<evidence type="ECO:0000256" key="6">
    <source>
        <dbReference type="HAMAP-Rule" id="MF_00227"/>
    </source>
</evidence>
<keyword evidence="1 6" id="KW-0819">tRNA processing</keyword>
<dbReference type="eggNOG" id="COG0594">
    <property type="taxonomic scope" value="Bacteria"/>
</dbReference>
<dbReference type="HOGENOM" id="CLU_117179_9_4_12"/>
<evidence type="ECO:0000256" key="7">
    <source>
        <dbReference type="NCBIfam" id="TIGR00188"/>
    </source>
</evidence>
<dbReference type="EMBL" id="CP003155">
    <property type="protein sequence ID" value="AEV29710.1"/>
    <property type="molecule type" value="Genomic_DNA"/>
</dbReference>
<evidence type="ECO:0000256" key="1">
    <source>
        <dbReference type="ARBA" id="ARBA00022694"/>
    </source>
</evidence>
<dbReference type="Pfam" id="PF00825">
    <property type="entry name" value="Ribonuclease_P"/>
    <property type="match status" value="1"/>
</dbReference>
<comment type="subunit">
    <text evidence="6">Consists of a catalytic RNA component (M1 or rnpB) and a protein subunit.</text>
</comment>
<dbReference type="KEGG" id="sgp:SpiGrapes_1916"/>
<evidence type="ECO:0000313" key="8">
    <source>
        <dbReference type="EMBL" id="AEV29710.1"/>
    </source>
</evidence>
<dbReference type="Proteomes" id="UP000005632">
    <property type="component" value="Chromosome"/>
</dbReference>
<dbReference type="GO" id="GO:0001682">
    <property type="term" value="P:tRNA 5'-leader removal"/>
    <property type="evidence" value="ECO:0007669"/>
    <property type="project" value="UniProtKB-UniRule"/>
</dbReference>
<accession>G8QYT3</accession>
<keyword evidence="4 6" id="KW-0378">Hydrolase</keyword>
<dbReference type="OrthoDB" id="9810867at2"/>
<proteinExistence type="inferred from homology"/>
<dbReference type="PANTHER" id="PTHR33992">
    <property type="entry name" value="RIBONUCLEASE P PROTEIN COMPONENT"/>
    <property type="match status" value="1"/>
</dbReference>
<protein>
    <recommendedName>
        <fullName evidence="6 7">Ribonuclease P protein component</fullName>
        <shortName evidence="6">RNase P protein</shortName>
        <shortName evidence="6">RNaseP protein</shortName>
        <ecNumber evidence="6 7">3.1.26.5</ecNumber>
    </recommendedName>
    <alternativeName>
        <fullName evidence="6">Protein C5</fullName>
    </alternativeName>
</protein>
<name>G8QYT3_SPHPG</name>
<reference evidence="8 9" key="1">
    <citation type="submission" date="2011-11" db="EMBL/GenBank/DDBJ databases">
        <title>Complete sequence of Spirochaeta sp. grapes.</title>
        <authorList>
            <consortium name="US DOE Joint Genome Institute"/>
            <person name="Lucas S."/>
            <person name="Han J."/>
            <person name="Lapidus A."/>
            <person name="Cheng J.-F."/>
            <person name="Goodwin L."/>
            <person name="Pitluck S."/>
            <person name="Peters L."/>
            <person name="Ovchinnikova G."/>
            <person name="Munk A.C."/>
            <person name="Detter J.C."/>
            <person name="Han C."/>
            <person name="Tapia R."/>
            <person name="Land M."/>
            <person name="Hauser L."/>
            <person name="Kyrpides N."/>
            <person name="Ivanova N."/>
            <person name="Pagani I."/>
            <person name="Ritalahtilisa K."/>
            <person name="Loeffler F."/>
            <person name="Woyke T."/>
        </authorList>
    </citation>
    <scope>NUCLEOTIDE SEQUENCE [LARGE SCALE GENOMIC DNA]</scope>
    <source>
        <strain evidence="9">ATCC BAA-1885 / DSM 22778 / Grapes</strain>
    </source>
</reference>
<organism evidence="8 9">
    <name type="scientific">Sphaerochaeta pleomorpha (strain ATCC BAA-1885 / DSM 22778 / Grapes)</name>
    <dbReference type="NCBI Taxonomy" id="158190"/>
    <lineage>
        <taxon>Bacteria</taxon>
        <taxon>Pseudomonadati</taxon>
        <taxon>Spirochaetota</taxon>
        <taxon>Spirochaetia</taxon>
        <taxon>Spirochaetales</taxon>
        <taxon>Sphaerochaetaceae</taxon>
        <taxon>Sphaerochaeta</taxon>
    </lineage>
</organism>
<dbReference type="Gene3D" id="3.30.230.10">
    <property type="match status" value="1"/>
</dbReference>
<dbReference type="EC" id="3.1.26.5" evidence="6 7"/>
<dbReference type="GO" id="GO:0004526">
    <property type="term" value="F:ribonuclease P activity"/>
    <property type="evidence" value="ECO:0007669"/>
    <property type="project" value="UniProtKB-UniRule"/>
</dbReference>
<dbReference type="SUPFAM" id="SSF54211">
    <property type="entry name" value="Ribosomal protein S5 domain 2-like"/>
    <property type="match status" value="1"/>
</dbReference>
<keyword evidence="9" id="KW-1185">Reference proteome</keyword>
<evidence type="ECO:0000256" key="4">
    <source>
        <dbReference type="ARBA" id="ARBA00022801"/>
    </source>
</evidence>